<dbReference type="InterPro" id="IPR023296">
    <property type="entry name" value="Glyco_hydro_beta-prop_sf"/>
</dbReference>
<dbReference type="InterPro" id="IPR006710">
    <property type="entry name" value="Glyco_hydro_43"/>
</dbReference>
<dbReference type="PANTHER" id="PTHR43772:SF2">
    <property type="entry name" value="PUTATIVE (AFU_ORTHOLOGUE AFUA_2G04480)-RELATED"/>
    <property type="match status" value="1"/>
</dbReference>
<keyword evidence="4" id="KW-0119">Carbohydrate metabolism</keyword>
<organism evidence="8 9">
    <name type="scientific">Thiospirochaeta perfilievii</name>
    <dbReference type="NCBI Taxonomy" id="252967"/>
    <lineage>
        <taxon>Bacteria</taxon>
        <taxon>Pseudomonadati</taxon>
        <taxon>Spirochaetota</taxon>
        <taxon>Spirochaetia</taxon>
        <taxon>Spirochaetales</taxon>
        <taxon>Spirochaetaceae</taxon>
        <taxon>Thiospirochaeta</taxon>
    </lineage>
</organism>
<dbReference type="EMBL" id="CP035807">
    <property type="protein sequence ID" value="QEN04393.1"/>
    <property type="molecule type" value="Genomic_DNA"/>
</dbReference>
<dbReference type="KEGG" id="sper:EW093_06675"/>
<comment type="similarity">
    <text evidence="1 7">Belongs to the glycosyl hydrolase 43 family.</text>
</comment>
<accession>A0A5C1Q8H7</accession>
<evidence type="ECO:0000256" key="4">
    <source>
        <dbReference type="ARBA" id="ARBA00023277"/>
    </source>
</evidence>
<evidence type="ECO:0000256" key="7">
    <source>
        <dbReference type="RuleBase" id="RU361187"/>
    </source>
</evidence>
<dbReference type="OrthoDB" id="9801455at2"/>
<keyword evidence="2" id="KW-0624">Polysaccharide degradation</keyword>
<evidence type="ECO:0000256" key="1">
    <source>
        <dbReference type="ARBA" id="ARBA00009865"/>
    </source>
</evidence>
<dbReference type="InterPro" id="IPR052176">
    <property type="entry name" value="Glycosyl_Hydrlase_43_Enz"/>
</dbReference>
<sequence>MEKTVIITDNYTADPSAHLFEDKIYLYPSHDLDIEMESNDNGDQYCMTDYHVYSMEKPGAQVTDHGEVLHINSVDWASKQMWAPDAAEKDGEYYLYFPARDHKGIFRIGVAKSNRPYGPFKANKSYIKGSFSIDPAVFRDDDGSYYIYFGGLWGGQLQNWKTDKFDKDGTEPKPDDLALLPRIAKLDSSMEEFEENPREIEILDKKGNLLLAGNEDARYFEGPWMFKYRGKYYFSYSTGTTHKIVYAISDSPYGPFIYQGTILEPVIGWTTHHSIVEQNGDWYLFYHDCSLSGGVNHKRSVKYAKLDFTDDGKIIPISDFVQD</sequence>
<evidence type="ECO:0000256" key="3">
    <source>
        <dbReference type="ARBA" id="ARBA00022801"/>
    </source>
</evidence>
<dbReference type="Gene3D" id="2.115.10.20">
    <property type="entry name" value="Glycosyl hydrolase domain, family 43"/>
    <property type="match status" value="1"/>
</dbReference>
<keyword evidence="9" id="KW-1185">Reference proteome</keyword>
<protein>
    <submittedName>
        <fullName evidence="8">Alpha-N-arabinofuranosidase</fullName>
    </submittedName>
</protein>
<evidence type="ECO:0000256" key="6">
    <source>
        <dbReference type="PIRSR" id="PIRSR606710-2"/>
    </source>
</evidence>
<reference evidence="8 9" key="1">
    <citation type="submission" date="2019-02" db="EMBL/GenBank/DDBJ databases">
        <authorList>
            <person name="Fomenkov A."/>
            <person name="Dubinina G."/>
            <person name="Grabovich M."/>
            <person name="Vincze T."/>
            <person name="Roberts R.J."/>
        </authorList>
    </citation>
    <scope>NUCLEOTIDE SEQUENCE [LARGE SCALE GENOMIC DNA]</scope>
    <source>
        <strain evidence="8 9">P</strain>
    </source>
</reference>
<dbReference type="Pfam" id="PF04616">
    <property type="entry name" value="Glyco_hydro_43"/>
    <property type="match status" value="1"/>
</dbReference>
<dbReference type="GO" id="GO:0045493">
    <property type="term" value="P:xylan catabolic process"/>
    <property type="evidence" value="ECO:0007669"/>
    <property type="project" value="UniProtKB-KW"/>
</dbReference>
<dbReference type="CDD" id="cd18619">
    <property type="entry name" value="GH43_CoXyl43_like"/>
    <property type="match status" value="1"/>
</dbReference>
<dbReference type="Proteomes" id="UP000323824">
    <property type="component" value="Chromosome"/>
</dbReference>
<dbReference type="SUPFAM" id="SSF75005">
    <property type="entry name" value="Arabinanase/levansucrase/invertase"/>
    <property type="match status" value="1"/>
</dbReference>
<evidence type="ECO:0000313" key="9">
    <source>
        <dbReference type="Proteomes" id="UP000323824"/>
    </source>
</evidence>
<reference evidence="8 9" key="2">
    <citation type="submission" date="2019-09" db="EMBL/GenBank/DDBJ databases">
        <title>Complete Genome Sequence and Methylome Analysis of free living Spirochaetas.</title>
        <authorList>
            <person name="Leshcheva N."/>
            <person name="Mikheeva N."/>
        </authorList>
    </citation>
    <scope>NUCLEOTIDE SEQUENCE [LARGE SCALE GENOMIC DNA]</scope>
    <source>
        <strain evidence="8 9">P</strain>
    </source>
</reference>
<evidence type="ECO:0000256" key="5">
    <source>
        <dbReference type="ARBA" id="ARBA00023295"/>
    </source>
</evidence>
<proteinExistence type="inferred from homology"/>
<keyword evidence="2" id="KW-0858">Xylan degradation</keyword>
<name>A0A5C1Q8H7_9SPIO</name>
<feature type="site" description="Important for catalytic activity, responsible for pKa modulation of the active site Glu and correct orientation of both the proton donor and substrate" evidence="6">
    <location>
        <position position="134"/>
    </location>
</feature>
<dbReference type="RefSeq" id="WP_149567640.1">
    <property type="nucleotide sequence ID" value="NZ_CP035807.1"/>
</dbReference>
<dbReference type="GO" id="GO:0004553">
    <property type="term" value="F:hydrolase activity, hydrolyzing O-glycosyl compounds"/>
    <property type="evidence" value="ECO:0007669"/>
    <property type="project" value="InterPro"/>
</dbReference>
<keyword evidence="3 7" id="KW-0378">Hydrolase</keyword>
<dbReference type="PANTHER" id="PTHR43772">
    <property type="entry name" value="ENDO-1,4-BETA-XYLANASE"/>
    <property type="match status" value="1"/>
</dbReference>
<dbReference type="AlphaFoldDB" id="A0A5C1Q8H7"/>
<keyword evidence="5 7" id="KW-0326">Glycosidase</keyword>
<evidence type="ECO:0000313" key="8">
    <source>
        <dbReference type="EMBL" id="QEN04393.1"/>
    </source>
</evidence>
<gene>
    <name evidence="8" type="ORF">EW093_06675</name>
</gene>
<evidence type="ECO:0000256" key="2">
    <source>
        <dbReference type="ARBA" id="ARBA00022651"/>
    </source>
</evidence>